<dbReference type="Gene3D" id="3.30.70.100">
    <property type="match status" value="1"/>
</dbReference>
<keyword evidence="3" id="KW-1185">Reference proteome</keyword>
<organism evidence="2 3">
    <name type="scientific">Saccharibacter floricola DSM 15669</name>
    <dbReference type="NCBI Taxonomy" id="1123227"/>
    <lineage>
        <taxon>Bacteria</taxon>
        <taxon>Pseudomonadati</taxon>
        <taxon>Pseudomonadota</taxon>
        <taxon>Alphaproteobacteria</taxon>
        <taxon>Acetobacterales</taxon>
        <taxon>Acetobacteraceae</taxon>
        <taxon>Saccharibacter</taxon>
    </lineage>
</organism>
<proteinExistence type="predicted"/>
<dbReference type="PANTHER" id="PTHR33336:SF1">
    <property type="entry name" value="(4S)-4-HYDROXY-5-PHOSPHONOOXYPENTANE-2,3-DIONE ISOMERASE"/>
    <property type="match status" value="1"/>
</dbReference>
<dbReference type="RefSeq" id="WP_018980968.1">
    <property type="nucleotide sequence ID" value="NZ_BAQD01000007.1"/>
</dbReference>
<dbReference type="Pfam" id="PF03992">
    <property type="entry name" value="ABM"/>
    <property type="match status" value="1"/>
</dbReference>
<feature type="domain" description="ABM" evidence="1">
    <location>
        <begin position="5"/>
        <end position="94"/>
    </location>
</feature>
<evidence type="ECO:0000313" key="3">
    <source>
        <dbReference type="Proteomes" id="UP001062901"/>
    </source>
</evidence>
<protein>
    <recommendedName>
        <fullName evidence="1">ABM domain-containing protein</fullName>
    </recommendedName>
</protein>
<dbReference type="EMBL" id="BAQD01000007">
    <property type="protein sequence ID" value="GBQ05785.1"/>
    <property type="molecule type" value="Genomic_DNA"/>
</dbReference>
<dbReference type="PANTHER" id="PTHR33336">
    <property type="entry name" value="QUINOL MONOOXYGENASE YGIN-RELATED"/>
    <property type="match status" value="1"/>
</dbReference>
<accession>A0ABQ0NXN2</accession>
<gene>
    <name evidence="2" type="ORF">AA15669_0631</name>
</gene>
<name>A0ABQ0NXN2_9PROT</name>
<dbReference type="InterPro" id="IPR050744">
    <property type="entry name" value="AI-2_Isomerase_LsrG"/>
</dbReference>
<comment type="caution">
    <text evidence="2">The sequence shown here is derived from an EMBL/GenBank/DDBJ whole genome shotgun (WGS) entry which is preliminary data.</text>
</comment>
<dbReference type="PROSITE" id="PS51725">
    <property type="entry name" value="ABM"/>
    <property type="match status" value="1"/>
</dbReference>
<sequence length="111" mass="12690">MSNSLTVIAEFETTAETFQSFLDVCHSDAERSVTDEPGCLDFVILTPHDEPNVIVLYEIYKDKVAFEEHEKAPHFAEFSDALKRLNIVTRRVRLHERQNDVKASTFGDVDC</sequence>
<dbReference type="InterPro" id="IPR007138">
    <property type="entry name" value="ABM_dom"/>
</dbReference>
<evidence type="ECO:0000259" key="1">
    <source>
        <dbReference type="PROSITE" id="PS51725"/>
    </source>
</evidence>
<evidence type="ECO:0000313" key="2">
    <source>
        <dbReference type="EMBL" id="GBQ05785.1"/>
    </source>
</evidence>
<dbReference type="Proteomes" id="UP001062901">
    <property type="component" value="Unassembled WGS sequence"/>
</dbReference>
<reference evidence="2" key="1">
    <citation type="submission" date="2013-04" db="EMBL/GenBank/DDBJ databases">
        <title>The genome sequencing project of 58 acetic acid bacteria.</title>
        <authorList>
            <person name="Okamoto-Kainuma A."/>
            <person name="Ishikawa M."/>
            <person name="Umino S."/>
            <person name="Koizumi Y."/>
            <person name="Shiwa Y."/>
            <person name="Yoshikawa H."/>
            <person name="Matsutani M."/>
            <person name="Matsushita K."/>
        </authorList>
    </citation>
    <scope>NUCLEOTIDE SEQUENCE</scope>
    <source>
        <strain evidence="2">DSM 15669</strain>
    </source>
</reference>
<dbReference type="SUPFAM" id="SSF54909">
    <property type="entry name" value="Dimeric alpha+beta barrel"/>
    <property type="match status" value="1"/>
</dbReference>
<dbReference type="InterPro" id="IPR011008">
    <property type="entry name" value="Dimeric_a/b-barrel"/>
</dbReference>